<organism evidence="1 2">
    <name type="scientific">Heterodera trifolii</name>
    <dbReference type="NCBI Taxonomy" id="157864"/>
    <lineage>
        <taxon>Eukaryota</taxon>
        <taxon>Metazoa</taxon>
        <taxon>Ecdysozoa</taxon>
        <taxon>Nematoda</taxon>
        <taxon>Chromadorea</taxon>
        <taxon>Rhabditida</taxon>
        <taxon>Tylenchina</taxon>
        <taxon>Tylenchomorpha</taxon>
        <taxon>Tylenchoidea</taxon>
        <taxon>Heteroderidae</taxon>
        <taxon>Heteroderinae</taxon>
        <taxon>Heterodera</taxon>
    </lineage>
</organism>
<protein>
    <submittedName>
        <fullName evidence="1">Uncharacterized protein</fullName>
    </submittedName>
</protein>
<keyword evidence="2" id="KW-1185">Reference proteome</keyword>
<dbReference type="Proteomes" id="UP001620626">
    <property type="component" value="Unassembled WGS sequence"/>
</dbReference>
<name>A0ABD2JHD9_9BILA</name>
<comment type="caution">
    <text evidence="1">The sequence shown here is derived from an EMBL/GenBank/DDBJ whole genome shotgun (WGS) entry which is preliminary data.</text>
</comment>
<gene>
    <name evidence="1" type="ORF">niasHT_022505</name>
</gene>
<evidence type="ECO:0000313" key="2">
    <source>
        <dbReference type="Proteomes" id="UP001620626"/>
    </source>
</evidence>
<reference evidence="1 2" key="1">
    <citation type="submission" date="2024-10" db="EMBL/GenBank/DDBJ databases">
        <authorList>
            <person name="Kim D."/>
        </authorList>
    </citation>
    <scope>NUCLEOTIDE SEQUENCE [LARGE SCALE GENOMIC DNA]</scope>
    <source>
        <strain evidence="1">BH-2024</strain>
    </source>
</reference>
<sequence>MEKQGKDNVNEADGYAFVTNGGPTHLCSSFYTVLGRSVKSINAGEVSKVSMRAKCQKYRCGRSVKSINAGEVSKVSMRAKCQKYRCGRSVKSIDVGEVSKVSMWAKCQKYR</sequence>
<dbReference type="EMBL" id="JBICBT010000971">
    <property type="protein sequence ID" value="KAL3089873.1"/>
    <property type="molecule type" value="Genomic_DNA"/>
</dbReference>
<proteinExistence type="predicted"/>
<accession>A0ABD2JHD9</accession>
<evidence type="ECO:0000313" key="1">
    <source>
        <dbReference type="EMBL" id="KAL3089873.1"/>
    </source>
</evidence>
<dbReference type="AlphaFoldDB" id="A0ABD2JHD9"/>